<evidence type="ECO:0000256" key="1">
    <source>
        <dbReference type="ARBA" id="ARBA00023002"/>
    </source>
</evidence>
<dbReference type="AlphaFoldDB" id="A0A511Z121"/>
<protein>
    <recommendedName>
        <fullName evidence="2">Luciferase-like domain-containing protein</fullName>
    </recommendedName>
</protein>
<comment type="caution">
    <text evidence="3">The sequence shown here is derived from an EMBL/GenBank/DDBJ whole genome shotgun (WGS) entry which is preliminary data.</text>
</comment>
<evidence type="ECO:0000313" key="3">
    <source>
        <dbReference type="EMBL" id="GEN81132.1"/>
    </source>
</evidence>
<dbReference type="Proteomes" id="UP000321484">
    <property type="component" value="Unassembled WGS sequence"/>
</dbReference>
<name>A0A511Z121_9CELL</name>
<dbReference type="InterPro" id="IPR036661">
    <property type="entry name" value="Luciferase-like_sf"/>
</dbReference>
<organism evidence="3 4">
    <name type="scientific">Actinotalea fermentans</name>
    <dbReference type="NCBI Taxonomy" id="43671"/>
    <lineage>
        <taxon>Bacteria</taxon>
        <taxon>Bacillati</taxon>
        <taxon>Actinomycetota</taxon>
        <taxon>Actinomycetes</taxon>
        <taxon>Micrococcales</taxon>
        <taxon>Cellulomonadaceae</taxon>
        <taxon>Actinotalea</taxon>
    </lineage>
</organism>
<dbReference type="SUPFAM" id="SSF51679">
    <property type="entry name" value="Bacterial luciferase-like"/>
    <property type="match status" value="1"/>
</dbReference>
<dbReference type="EMBL" id="BJYK01000009">
    <property type="protein sequence ID" value="GEN81132.1"/>
    <property type="molecule type" value="Genomic_DNA"/>
</dbReference>
<dbReference type="RefSeq" id="WP_034246643.1">
    <property type="nucleotide sequence ID" value="NZ_BJYK01000009.1"/>
</dbReference>
<keyword evidence="4" id="KW-1185">Reference proteome</keyword>
<gene>
    <name evidence="3" type="ORF">AFE02nite_28660</name>
</gene>
<feature type="domain" description="Luciferase-like" evidence="2">
    <location>
        <begin position="16"/>
        <end position="193"/>
    </location>
</feature>
<dbReference type="PANTHER" id="PTHR43244:SF1">
    <property type="entry name" value="5,10-METHYLENETETRAHYDROMETHANOPTERIN REDUCTASE"/>
    <property type="match status" value="1"/>
</dbReference>
<reference evidence="3 4" key="1">
    <citation type="submission" date="2019-07" db="EMBL/GenBank/DDBJ databases">
        <title>Whole genome shotgun sequence of Actinotalea fermentans NBRC 105374.</title>
        <authorList>
            <person name="Hosoyama A."/>
            <person name="Uohara A."/>
            <person name="Ohji S."/>
            <person name="Ichikawa N."/>
        </authorList>
    </citation>
    <scope>NUCLEOTIDE SEQUENCE [LARGE SCALE GENOMIC DNA]</scope>
    <source>
        <strain evidence="3 4">NBRC 105374</strain>
    </source>
</reference>
<sequence>MRYGIEVVPFGPYAEPGPVVELAKAAESAGWDGLCIWDHCHFWGGVTDPWVTLAAVACATERLRILTDVSPVPRYRPHLLARSVHALDALSGGRFTLGAGLGVQEDLAPLGDNHDDRTRAAMADEALDLIVRWCSGETIDHDGEHYVSAGAQIANRPTQQPRVPVWIGGWSRPALRRAARWDGWITSAIDETQKVVCSPEDLAGSVAYLREQGAGAGFDVAVNGTTASGERGLVPAYAEAGATWWFESIFGLRGTHEEMLARIEAGPPR</sequence>
<keyword evidence="1" id="KW-0560">Oxidoreductase</keyword>
<dbReference type="InterPro" id="IPR011251">
    <property type="entry name" value="Luciferase-like_dom"/>
</dbReference>
<proteinExistence type="predicted"/>
<evidence type="ECO:0000259" key="2">
    <source>
        <dbReference type="Pfam" id="PF00296"/>
    </source>
</evidence>
<dbReference type="Pfam" id="PF00296">
    <property type="entry name" value="Bac_luciferase"/>
    <property type="match status" value="1"/>
</dbReference>
<dbReference type="GO" id="GO:0016705">
    <property type="term" value="F:oxidoreductase activity, acting on paired donors, with incorporation or reduction of molecular oxygen"/>
    <property type="evidence" value="ECO:0007669"/>
    <property type="project" value="InterPro"/>
</dbReference>
<evidence type="ECO:0000313" key="4">
    <source>
        <dbReference type="Proteomes" id="UP000321484"/>
    </source>
</evidence>
<dbReference type="Gene3D" id="3.20.20.30">
    <property type="entry name" value="Luciferase-like domain"/>
    <property type="match status" value="1"/>
</dbReference>
<accession>A0A511Z121</accession>
<dbReference type="PANTHER" id="PTHR43244">
    <property type="match status" value="1"/>
</dbReference>
<dbReference type="InterPro" id="IPR050564">
    <property type="entry name" value="F420-G6PD/mer"/>
</dbReference>